<dbReference type="RefSeq" id="WP_002696370.1">
    <property type="nucleotide sequence ID" value="NZ_AAWS01000011.1"/>
</dbReference>
<evidence type="ECO:0000256" key="1">
    <source>
        <dbReference type="SAM" id="MobiDB-lite"/>
    </source>
</evidence>
<dbReference type="Pfam" id="PF12702">
    <property type="entry name" value="Lipocalin_3"/>
    <property type="match status" value="1"/>
</dbReference>
<accession>A1ZJR1</accession>
<name>A1ZJR1_MICM2</name>
<evidence type="ECO:0000313" key="4">
    <source>
        <dbReference type="EMBL" id="EAY29364.1"/>
    </source>
</evidence>
<evidence type="ECO:0000313" key="5">
    <source>
        <dbReference type="Proteomes" id="UP000004095"/>
    </source>
</evidence>
<keyword evidence="4" id="KW-0449">Lipoprotein</keyword>
<comment type="caution">
    <text evidence="4">The sequence shown here is derived from an EMBL/GenBank/DDBJ whole genome shotgun (WGS) entry which is preliminary data.</text>
</comment>
<keyword evidence="2" id="KW-0732">Signal</keyword>
<dbReference type="InterPro" id="IPR024311">
    <property type="entry name" value="Lipocalin-like"/>
</dbReference>
<feature type="compositionally biased region" description="Low complexity" evidence="1">
    <location>
        <begin position="32"/>
        <end position="42"/>
    </location>
</feature>
<feature type="region of interest" description="Disordered" evidence="1">
    <location>
        <begin position="22"/>
        <end position="78"/>
    </location>
</feature>
<organism evidence="4 5">
    <name type="scientific">Microscilla marina ATCC 23134</name>
    <dbReference type="NCBI Taxonomy" id="313606"/>
    <lineage>
        <taxon>Bacteria</taxon>
        <taxon>Pseudomonadati</taxon>
        <taxon>Bacteroidota</taxon>
        <taxon>Cytophagia</taxon>
        <taxon>Cytophagales</taxon>
        <taxon>Microscillaceae</taxon>
        <taxon>Microscilla</taxon>
    </lineage>
</organism>
<sequence length="170" mass="18889">MKTFSKFLFAALIAFGIQACGGGDKANNSEGDTTQTTQDTAANAENKTPETKVEENNTKPAGDTTDGNKTAERNTDKEKLLVGVWGDKPNMSQFTFKEDGTFEEITPVPVITGTYKVIGNVLMIEGIKKMDGAEDEKYKDQYDIEQLDSKKMIKLKKGELVRVFRYDEKL</sequence>
<feature type="compositionally biased region" description="Basic and acidic residues" evidence="1">
    <location>
        <begin position="47"/>
        <end position="57"/>
    </location>
</feature>
<gene>
    <name evidence="4" type="ORF">M23134_01420</name>
</gene>
<evidence type="ECO:0000259" key="3">
    <source>
        <dbReference type="Pfam" id="PF12702"/>
    </source>
</evidence>
<protein>
    <submittedName>
        <fullName evidence="4">Lipoprotein, putative</fullName>
    </submittedName>
</protein>
<feature type="domain" description="Lipocalin-like" evidence="3">
    <location>
        <begin position="89"/>
        <end position="160"/>
    </location>
</feature>
<feature type="signal peptide" evidence="2">
    <location>
        <begin position="1"/>
        <end position="19"/>
    </location>
</feature>
<feature type="chain" id="PRO_5002641665" evidence="2">
    <location>
        <begin position="20"/>
        <end position="170"/>
    </location>
</feature>
<evidence type="ECO:0000256" key="2">
    <source>
        <dbReference type="SAM" id="SignalP"/>
    </source>
</evidence>
<keyword evidence="5" id="KW-1185">Reference proteome</keyword>
<dbReference type="AlphaFoldDB" id="A1ZJR1"/>
<dbReference type="PROSITE" id="PS51257">
    <property type="entry name" value="PROKAR_LIPOPROTEIN"/>
    <property type="match status" value="1"/>
</dbReference>
<reference evidence="4 5" key="1">
    <citation type="submission" date="2007-01" db="EMBL/GenBank/DDBJ databases">
        <authorList>
            <person name="Haygood M."/>
            <person name="Podell S."/>
            <person name="Anderson C."/>
            <person name="Hopkinson B."/>
            <person name="Roe K."/>
            <person name="Barbeau K."/>
            <person name="Gaasterland T."/>
            <person name="Ferriera S."/>
            <person name="Johnson J."/>
            <person name="Kravitz S."/>
            <person name="Beeson K."/>
            <person name="Sutton G."/>
            <person name="Rogers Y.-H."/>
            <person name="Friedman R."/>
            <person name="Frazier M."/>
            <person name="Venter J.C."/>
        </authorList>
    </citation>
    <scope>NUCLEOTIDE SEQUENCE [LARGE SCALE GENOMIC DNA]</scope>
    <source>
        <strain evidence="4 5">ATCC 23134</strain>
    </source>
</reference>
<dbReference type="Proteomes" id="UP000004095">
    <property type="component" value="Unassembled WGS sequence"/>
</dbReference>
<feature type="compositionally biased region" description="Basic and acidic residues" evidence="1">
    <location>
        <begin position="69"/>
        <end position="78"/>
    </location>
</feature>
<proteinExistence type="predicted"/>
<dbReference type="EMBL" id="AAWS01000011">
    <property type="protein sequence ID" value="EAY29364.1"/>
    <property type="molecule type" value="Genomic_DNA"/>
</dbReference>